<dbReference type="EMBL" id="PVSR01000022">
    <property type="protein sequence ID" value="PRW62949.1"/>
    <property type="molecule type" value="Genomic_DNA"/>
</dbReference>
<evidence type="ECO:0000256" key="3">
    <source>
        <dbReference type="ARBA" id="ARBA00023098"/>
    </source>
</evidence>
<dbReference type="RefSeq" id="WP_106114179.1">
    <property type="nucleotide sequence ID" value="NZ_PVSR01000022.1"/>
</dbReference>
<proteinExistence type="predicted"/>
<dbReference type="PANTHER" id="PTHR10272">
    <property type="entry name" value="PLATELET-ACTIVATING FACTOR ACETYLHYDROLASE"/>
    <property type="match status" value="1"/>
</dbReference>
<dbReference type="Proteomes" id="UP000239352">
    <property type="component" value="Unassembled WGS sequence"/>
</dbReference>
<dbReference type="SUPFAM" id="SSF53474">
    <property type="entry name" value="alpha/beta-Hydrolases"/>
    <property type="match status" value="1"/>
</dbReference>
<evidence type="ECO:0000256" key="2">
    <source>
        <dbReference type="ARBA" id="ARBA00022963"/>
    </source>
</evidence>
<dbReference type="PANTHER" id="PTHR10272:SF0">
    <property type="entry name" value="PLATELET-ACTIVATING FACTOR ACETYLHYDROLASE"/>
    <property type="match status" value="1"/>
</dbReference>
<dbReference type="InParanoid" id="A0A2T0GV11"/>
<organism evidence="6 7">
    <name type="scientific">Actinopolyspora mortivallis</name>
    <dbReference type="NCBI Taxonomy" id="33906"/>
    <lineage>
        <taxon>Bacteria</taxon>
        <taxon>Bacillati</taxon>
        <taxon>Actinomycetota</taxon>
        <taxon>Actinomycetes</taxon>
        <taxon>Actinopolysporales</taxon>
        <taxon>Actinopolysporaceae</taxon>
        <taxon>Actinopolyspora</taxon>
    </lineage>
</organism>
<evidence type="ECO:0000256" key="5">
    <source>
        <dbReference type="SAM" id="SignalP"/>
    </source>
</evidence>
<keyword evidence="3" id="KW-0443">Lipid metabolism</keyword>
<name>A0A2T0GV11_ACTMO</name>
<feature type="chain" id="PRO_5038356285" evidence="5">
    <location>
        <begin position="18"/>
        <end position="407"/>
    </location>
</feature>
<dbReference type="GO" id="GO:0003847">
    <property type="term" value="F:1-alkyl-2-acetylglycerophosphocholine esterase activity"/>
    <property type="evidence" value="ECO:0007669"/>
    <property type="project" value="TreeGrafter"/>
</dbReference>
<dbReference type="InterPro" id="IPR029058">
    <property type="entry name" value="AB_hydrolase_fold"/>
</dbReference>
<dbReference type="AlphaFoldDB" id="A0A2T0GV11"/>
<dbReference type="GO" id="GO:0016042">
    <property type="term" value="P:lipid catabolic process"/>
    <property type="evidence" value="ECO:0007669"/>
    <property type="project" value="UniProtKB-KW"/>
</dbReference>
<evidence type="ECO:0000313" key="6">
    <source>
        <dbReference type="EMBL" id="PRW62949.1"/>
    </source>
</evidence>
<dbReference type="Gene3D" id="3.40.50.1820">
    <property type="entry name" value="alpha/beta hydrolase"/>
    <property type="match status" value="1"/>
</dbReference>
<evidence type="ECO:0000313" key="7">
    <source>
        <dbReference type="Proteomes" id="UP000239352"/>
    </source>
</evidence>
<accession>A0A2T0GV11</accession>
<keyword evidence="2" id="KW-0442">Lipid degradation</keyword>
<sequence>MLTSALFAPLTASAASAGLSGRAGADTSAESGIRPWLPAPTGPYPVGRSVLSLVDRDRTDPWRPRSGNRRLMVSVWYPALPWEGTSAPYVSPAVSELVAEMAELPVPPKALSRVHTNSGPEAAPRPGPWPLVVLSPGFGNPRAAVTGTAEELASHGTVVAGVDHTYEAPVEFPDGRVTECAKPVPCEFDEHEELQRVVLSRVADFRLVLESLVGPGAAWSGAHVVDGSAIAAVGHSIGGAAAVQAAHADPWVRAGANMDGTIHDPDSLAGTRAPVLLLGNGRRLEQPDLDPSWHRTWSQLAGWKRFLLVRGTGHSSFTDWPVLIDQLGLRDELPADTGRNNQDRLPALRSVLITRAYVTAFVRQHLAGETSPLFDGPSPHYPEVVFSGPDSSDTGQRGRGVPSDPSS</sequence>
<evidence type="ECO:0000256" key="4">
    <source>
        <dbReference type="SAM" id="MobiDB-lite"/>
    </source>
</evidence>
<comment type="caution">
    <text evidence="6">The sequence shown here is derived from an EMBL/GenBank/DDBJ whole genome shotgun (WGS) entry which is preliminary data.</text>
</comment>
<feature type="region of interest" description="Disordered" evidence="4">
    <location>
        <begin position="372"/>
        <end position="407"/>
    </location>
</feature>
<keyword evidence="1 6" id="KW-0378">Hydrolase</keyword>
<reference evidence="6 7" key="1">
    <citation type="submission" date="2018-03" db="EMBL/GenBank/DDBJ databases">
        <title>Actinopolyspora mortivallis from Sahara, screening for active biomolecules.</title>
        <authorList>
            <person name="Selama O."/>
            <person name="Wellington E.M.H."/>
            <person name="Hacene H."/>
        </authorList>
    </citation>
    <scope>NUCLEOTIDE SEQUENCE [LARGE SCALE GENOMIC DNA]</scope>
    <source>
        <strain evidence="6 7">M5A</strain>
    </source>
</reference>
<feature type="signal peptide" evidence="5">
    <location>
        <begin position="1"/>
        <end position="17"/>
    </location>
</feature>
<gene>
    <name evidence="6" type="ORF">CEP50_12820</name>
</gene>
<protein>
    <submittedName>
        <fullName evidence="6">Alpha/beta hydrolase</fullName>
    </submittedName>
</protein>
<dbReference type="STRING" id="1050202.GCA_000384035_03125"/>
<dbReference type="Pfam" id="PF03403">
    <property type="entry name" value="PAF-AH_p_II"/>
    <property type="match status" value="2"/>
</dbReference>
<keyword evidence="7" id="KW-1185">Reference proteome</keyword>
<keyword evidence="5" id="KW-0732">Signal</keyword>
<evidence type="ECO:0000256" key="1">
    <source>
        <dbReference type="ARBA" id="ARBA00022801"/>
    </source>
</evidence>
<feature type="region of interest" description="Disordered" evidence="4">
    <location>
        <begin position="18"/>
        <end position="39"/>
    </location>
</feature>